<sequence>MAVLKKGDRMPDFKVSTATKEDTTLKELCAGKPTFLAVLRYIGCTVCRYDVHVMEERYDEFVKKGAQVLFVMQSTPEMVKKDLKEHALPFEIICDPNYEIYNALEIAAAKSMAELAPPEVMEALMAKGKAAGEAGFAHGEYEGIEEQLPATFLIGADGVVKYAHYGKNIMDKPDVDEMLAMV</sequence>
<dbReference type="GO" id="GO:0016209">
    <property type="term" value="F:antioxidant activity"/>
    <property type="evidence" value="ECO:0007669"/>
    <property type="project" value="InterPro"/>
</dbReference>
<organism evidence="2">
    <name type="scientific">bioreactor metagenome</name>
    <dbReference type="NCBI Taxonomy" id="1076179"/>
    <lineage>
        <taxon>unclassified sequences</taxon>
        <taxon>metagenomes</taxon>
        <taxon>ecological metagenomes</taxon>
    </lineage>
</organism>
<dbReference type="PANTHER" id="PTHR42852">
    <property type="entry name" value="THIOL:DISULFIDE INTERCHANGE PROTEIN DSBE"/>
    <property type="match status" value="1"/>
</dbReference>
<accession>A0A645BA65</accession>
<name>A0A645BA65_9ZZZZ</name>
<dbReference type="SUPFAM" id="SSF52833">
    <property type="entry name" value="Thioredoxin-like"/>
    <property type="match status" value="1"/>
</dbReference>
<dbReference type="InterPro" id="IPR050553">
    <property type="entry name" value="Thioredoxin_ResA/DsbE_sf"/>
</dbReference>
<dbReference type="InterPro" id="IPR013766">
    <property type="entry name" value="Thioredoxin_domain"/>
</dbReference>
<dbReference type="InterPro" id="IPR036249">
    <property type="entry name" value="Thioredoxin-like_sf"/>
</dbReference>
<dbReference type="Gene3D" id="3.40.30.10">
    <property type="entry name" value="Glutaredoxin"/>
    <property type="match status" value="1"/>
</dbReference>
<evidence type="ECO:0000313" key="2">
    <source>
        <dbReference type="EMBL" id="MPM60043.1"/>
    </source>
</evidence>
<reference evidence="2" key="1">
    <citation type="submission" date="2019-08" db="EMBL/GenBank/DDBJ databases">
        <authorList>
            <person name="Kucharzyk K."/>
            <person name="Murdoch R.W."/>
            <person name="Higgins S."/>
            <person name="Loffler F."/>
        </authorList>
    </citation>
    <scope>NUCLEOTIDE SEQUENCE</scope>
</reference>
<dbReference type="InterPro" id="IPR000866">
    <property type="entry name" value="AhpC/TSA"/>
</dbReference>
<dbReference type="PANTHER" id="PTHR42852:SF17">
    <property type="entry name" value="THIOREDOXIN-LIKE PROTEIN HI_1115"/>
    <property type="match status" value="1"/>
</dbReference>
<comment type="caution">
    <text evidence="2">The sequence shown here is derived from an EMBL/GenBank/DDBJ whole genome shotgun (WGS) entry which is preliminary data.</text>
</comment>
<evidence type="ECO:0000259" key="1">
    <source>
        <dbReference type="PROSITE" id="PS51352"/>
    </source>
</evidence>
<dbReference type="PROSITE" id="PS51352">
    <property type="entry name" value="THIOREDOXIN_2"/>
    <property type="match status" value="1"/>
</dbReference>
<proteinExistence type="predicted"/>
<gene>
    <name evidence="2" type="primary">resA_97</name>
    <name evidence="2" type="ORF">SDC9_106890</name>
</gene>
<dbReference type="Pfam" id="PF00578">
    <property type="entry name" value="AhpC-TSA"/>
    <property type="match status" value="1"/>
</dbReference>
<dbReference type="CDD" id="cd02970">
    <property type="entry name" value="PRX_like2"/>
    <property type="match status" value="1"/>
</dbReference>
<dbReference type="AlphaFoldDB" id="A0A645BA65"/>
<protein>
    <submittedName>
        <fullName evidence="2">Thiol-disulfide oxidoreductase ResA</fullName>
    </submittedName>
</protein>
<feature type="domain" description="Thioredoxin" evidence="1">
    <location>
        <begin position="4"/>
        <end position="182"/>
    </location>
</feature>
<dbReference type="EMBL" id="VSSQ01017597">
    <property type="protein sequence ID" value="MPM60043.1"/>
    <property type="molecule type" value="Genomic_DNA"/>
</dbReference>
<dbReference type="GO" id="GO:0016491">
    <property type="term" value="F:oxidoreductase activity"/>
    <property type="evidence" value="ECO:0007669"/>
    <property type="project" value="InterPro"/>
</dbReference>